<comment type="caution">
    <text evidence="2">The sequence shown here is derived from an EMBL/GenBank/DDBJ whole genome shotgun (WGS) entry which is preliminary data.</text>
</comment>
<sequence>VDMEPIPDFSNPNSWYNIKLLVSGGDPEQRTKSRNAALSPKTQIDSTSSVMRTCEVYSTKVTHSGRHAGTSEAYQLNQSLEHILHLGRWVIGQMESFYAPKNPVIGVFYMAHFNKPDQPYLIERDL</sequence>
<feature type="non-terminal residue" evidence="2">
    <location>
        <position position="126"/>
    </location>
</feature>
<evidence type="ECO:0000313" key="3">
    <source>
        <dbReference type="Proteomes" id="UP000780801"/>
    </source>
</evidence>
<dbReference type="Proteomes" id="UP000780801">
    <property type="component" value="Unassembled WGS sequence"/>
</dbReference>
<accession>A0A9P6EV12</accession>
<keyword evidence="3" id="KW-1185">Reference proteome</keyword>
<reference evidence="2" key="1">
    <citation type="journal article" date="2020" name="Fungal Divers.">
        <title>Resolving the Mortierellaceae phylogeny through synthesis of multi-gene phylogenetics and phylogenomics.</title>
        <authorList>
            <person name="Vandepol N."/>
            <person name="Liber J."/>
            <person name="Desiro A."/>
            <person name="Na H."/>
            <person name="Kennedy M."/>
            <person name="Barry K."/>
            <person name="Grigoriev I.V."/>
            <person name="Miller A.N."/>
            <person name="O'Donnell K."/>
            <person name="Stajich J.E."/>
            <person name="Bonito G."/>
        </authorList>
    </citation>
    <scope>NUCLEOTIDE SEQUENCE</scope>
    <source>
        <strain evidence="2">KOD1015</strain>
    </source>
</reference>
<evidence type="ECO:0000256" key="1">
    <source>
        <dbReference type="SAM" id="MobiDB-lite"/>
    </source>
</evidence>
<feature type="compositionally biased region" description="Polar residues" evidence="1">
    <location>
        <begin position="34"/>
        <end position="46"/>
    </location>
</feature>
<proteinExistence type="predicted"/>
<feature type="region of interest" description="Disordered" evidence="1">
    <location>
        <begin position="25"/>
        <end position="46"/>
    </location>
</feature>
<dbReference type="AlphaFoldDB" id="A0A9P6EV12"/>
<gene>
    <name evidence="2" type="ORF">BGW38_010432</name>
</gene>
<feature type="non-terminal residue" evidence="2">
    <location>
        <position position="1"/>
    </location>
</feature>
<dbReference type="EMBL" id="JAABOA010008432">
    <property type="protein sequence ID" value="KAF9535224.1"/>
    <property type="molecule type" value="Genomic_DNA"/>
</dbReference>
<dbReference type="GO" id="GO:0003677">
    <property type="term" value="F:DNA binding"/>
    <property type="evidence" value="ECO:0007669"/>
    <property type="project" value="InterPro"/>
</dbReference>
<protein>
    <submittedName>
        <fullName evidence="2">Uncharacterized protein</fullName>
    </submittedName>
</protein>
<dbReference type="Gene3D" id="1.10.443.20">
    <property type="entry name" value="Centromere DNA-binding protein complex CBF3 subunit, domain 2"/>
    <property type="match status" value="1"/>
</dbReference>
<dbReference type="InterPro" id="IPR038279">
    <property type="entry name" value="Ndc10_dom2_sf"/>
</dbReference>
<organism evidence="2 3">
    <name type="scientific">Lunasporangiospora selenospora</name>
    <dbReference type="NCBI Taxonomy" id="979761"/>
    <lineage>
        <taxon>Eukaryota</taxon>
        <taxon>Fungi</taxon>
        <taxon>Fungi incertae sedis</taxon>
        <taxon>Mucoromycota</taxon>
        <taxon>Mortierellomycotina</taxon>
        <taxon>Mortierellomycetes</taxon>
        <taxon>Mortierellales</taxon>
        <taxon>Mortierellaceae</taxon>
        <taxon>Lunasporangiospora</taxon>
    </lineage>
</organism>
<dbReference type="OrthoDB" id="2415218at2759"/>
<name>A0A9P6EV12_9FUNG</name>
<evidence type="ECO:0000313" key="2">
    <source>
        <dbReference type="EMBL" id="KAF9535224.1"/>
    </source>
</evidence>